<evidence type="ECO:0000259" key="3">
    <source>
        <dbReference type="PROSITE" id="PS50157"/>
    </source>
</evidence>
<keyword evidence="1" id="KW-0479">Metal-binding</keyword>
<reference evidence="4" key="2">
    <citation type="journal article" date="2022" name="Microbiol. Resour. Announc.">
        <title>Whole-Genome Sequence of Entomortierella parvispora E1425, a Mucoromycotan Fungus Associated with Burkholderiaceae-Related Endosymbiotic Bacteria.</title>
        <authorList>
            <person name="Herlambang A."/>
            <person name="Guo Y."/>
            <person name="Takashima Y."/>
            <person name="Narisawa K."/>
            <person name="Ohta H."/>
            <person name="Nishizawa T."/>
        </authorList>
    </citation>
    <scope>NUCLEOTIDE SEQUENCE</scope>
    <source>
        <strain evidence="4">E1425</strain>
    </source>
</reference>
<feature type="compositionally biased region" description="Polar residues" evidence="2">
    <location>
        <begin position="63"/>
        <end position="99"/>
    </location>
</feature>
<feature type="compositionally biased region" description="Low complexity" evidence="2">
    <location>
        <begin position="100"/>
        <end position="110"/>
    </location>
</feature>
<organism evidence="4 5">
    <name type="scientific">Entomortierella parvispora</name>
    <dbReference type="NCBI Taxonomy" id="205924"/>
    <lineage>
        <taxon>Eukaryota</taxon>
        <taxon>Fungi</taxon>
        <taxon>Fungi incertae sedis</taxon>
        <taxon>Mucoromycota</taxon>
        <taxon>Mortierellomycotina</taxon>
        <taxon>Mortierellomycetes</taxon>
        <taxon>Mortierellales</taxon>
        <taxon>Mortierellaceae</taxon>
        <taxon>Entomortierella</taxon>
    </lineage>
</organism>
<feature type="region of interest" description="Disordered" evidence="2">
    <location>
        <begin position="521"/>
        <end position="580"/>
    </location>
</feature>
<keyword evidence="1" id="KW-0863">Zinc-finger</keyword>
<dbReference type="AlphaFoldDB" id="A0A9P3HAK9"/>
<dbReference type="PANTHER" id="PTHR36167">
    <property type="entry name" value="C2H2 FINGER DOMAIN TRANSCRIPTION FACTOR (EUROFUNG)-RELATED"/>
    <property type="match status" value="1"/>
</dbReference>
<dbReference type="EMBL" id="BQFW01000007">
    <property type="protein sequence ID" value="GJJ73010.1"/>
    <property type="molecule type" value="Genomic_DNA"/>
</dbReference>
<protein>
    <submittedName>
        <fullName evidence="4">Transcription factor CON7</fullName>
    </submittedName>
</protein>
<dbReference type="GO" id="GO:0008270">
    <property type="term" value="F:zinc ion binding"/>
    <property type="evidence" value="ECO:0007669"/>
    <property type="project" value="UniProtKB-KW"/>
</dbReference>
<evidence type="ECO:0000256" key="2">
    <source>
        <dbReference type="SAM" id="MobiDB-lite"/>
    </source>
</evidence>
<dbReference type="GO" id="GO:0006355">
    <property type="term" value="P:regulation of DNA-templated transcription"/>
    <property type="evidence" value="ECO:0007669"/>
    <property type="project" value="InterPro"/>
</dbReference>
<accession>A0A9P3HAK9</accession>
<feature type="compositionally biased region" description="Low complexity" evidence="2">
    <location>
        <begin position="24"/>
        <end position="62"/>
    </location>
</feature>
<feature type="compositionally biased region" description="Polar residues" evidence="2">
    <location>
        <begin position="354"/>
        <end position="373"/>
    </location>
</feature>
<evidence type="ECO:0000313" key="5">
    <source>
        <dbReference type="Proteomes" id="UP000827284"/>
    </source>
</evidence>
<evidence type="ECO:0000313" key="4">
    <source>
        <dbReference type="EMBL" id="GJJ73010.1"/>
    </source>
</evidence>
<dbReference type="InterPro" id="IPR039327">
    <property type="entry name" value="CON7-like"/>
</dbReference>
<feature type="compositionally biased region" description="Polar residues" evidence="2">
    <location>
        <begin position="111"/>
        <end position="124"/>
    </location>
</feature>
<dbReference type="PROSITE" id="PS00028">
    <property type="entry name" value="ZINC_FINGER_C2H2_1"/>
    <property type="match status" value="1"/>
</dbReference>
<keyword evidence="5" id="KW-1185">Reference proteome</keyword>
<dbReference type="InterPro" id="IPR013087">
    <property type="entry name" value="Znf_C2H2_type"/>
</dbReference>
<dbReference type="PROSITE" id="PS50157">
    <property type="entry name" value="ZINC_FINGER_C2H2_2"/>
    <property type="match status" value="1"/>
</dbReference>
<proteinExistence type="predicted"/>
<reference evidence="4" key="1">
    <citation type="submission" date="2021-11" db="EMBL/GenBank/DDBJ databases">
        <authorList>
            <person name="Herlambang A."/>
            <person name="Guo Y."/>
            <person name="Takashima Y."/>
            <person name="Nishizawa T."/>
        </authorList>
    </citation>
    <scope>NUCLEOTIDE SEQUENCE</scope>
    <source>
        <strain evidence="4">E1425</strain>
    </source>
</reference>
<feature type="compositionally biased region" description="Basic residues" evidence="2">
    <location>
        <begin position="537"/>
        <end position="580"/>
    </location>
</feature>
<feature type="domain" description="C2H2-type" evidence="3">
    <location>
        <begin position="415"/>
        <end position="446"/>
    </location>
</feature>
<evidence type="ECO:0000256" key="1">
    <source>
        <dbReference type="PROSITE-ProRule" id="PRU00042"/>
    </source>
</evidence>
<sequence>MLSVYSPLQHEPTSSFPFYPEMRSSLSSQPSSSFQYSSSQDTQPISSSSSRLSSSPVTAPSSTNQSRGGAENSSIKTETMMPSQPSVGAQPQTFASPFYSSAELSSSTKSAQYVSPPYTTNNRLTIHDRRQSMMAGRSKVQMHTPPNSNPRPSLDYSAQNTTSSLTEELQNQPEQPAGSWDQSQTAYTPAQPNLPSLAEAIQGVAPEAPQPAALSPPTQQTATLAMDAVVASPPNFYGSTSYLDMQAPASVYPTQEQYDNDAARMQDHNQNPVQTMMTQESSGYDRRVSYPFANSLQTAPELMAASVIPEPSNSGSLHSSSAFAHGGLVGTAVHDMAHTQPSIAQAYMDSMTLQSHAQQPSSMGHSQPSTWSQDGEMASTDGSVNGSKVYSFVPLSGVNSKKRPRRRFDEIERLYVCNWGDCEKSYGTLNHLNAHVNMQKHGPKRLPAEFKELRKAWRRHKRAEEEAAKQAAAFHHQQQGQNQGHGHSHGHGHGPTPAQTQAQLQMCGPVLTQVHAQHPTLPMHSIGHHQPPQLPHPHAHPNQHPHHAQRAHTQHGHHQGGQHHPHHSHHAYHHQHPIGF</sequence>
<feature type="region of interest" description="Disordered" evidence="2">
    <location>
        <begin position="354"/>
        <end position="380"/>
    </location>
</feature>
<feature type="compositionally biased region" description="Polar residues" evidence="2">
    <location>
        <begin position="156"/>
        <end position="191"/>
    </location>
</feature>
<name>A0A9P3HAK9_9FUNG</name>
<dbReference type="PANTHER" id="PTHR36167:SF3">
    <property type="entry name" value="C2H2 FINGER DOMAIN TRANSCRIPTION FACTOR (EUROFUNG)-RELATED"/>
    <property type="match status" value="1"/>
</dbReference>
<comment type="caution">
    <text evidence="4">The sequence shown here is derived from an EMBL/GenBank/DDBJ whole genome shotgun (WGS) entry which is preliminary data.</text>
</comment>
<feature type="compositionally biased region" description="Low complexity" evidence="2">
    <location>
        <begin position="469"/>
        <end position="485"/>
    </location>
</feature>
<keyword evidence="1" id="KW-0862">Zinc</keyword>
<dbReference type="OrthoDB" id="1939603at2759"/>
<dbReference type="Proteomes" id="UP000827284">
    <property type="component" value="Unassembled WGS sequence"/>
</dbReference>
<feature type="region of interest" description="Disordered" evidence="2">
    <location>
        <begin position="457"/>
        <end position="499"/>
    </location>
</feature>
<feature type="region of interest" description="Disordered" evidence="2">
    <location>
        <begin position="1"/>
        <end position="191"/>
    </location>
</feature>
<gene>
    <name evidence="4" type="ORF">EMPS_05368</name>
</gene>